<evidence type="ECO:0000313" key="8">
    <source>
        <dbReference type="Proteomes" id="UP000663829"/>
    </source>
</evidence>
<protein>
    <recommendedName>
        <fullName evidence="5">Calponin-homology (CH) domain-containing protein</fullName>
    </recommendedName>
</protein>
<feature type="domain" description="Calponin-homology (CH)" evidence="5">
    <location>
        <begin position="1"/>
        <end position="88"/>
    </location>
</feature>
<dbReference type="PROSITE" id="PS00020">
    <property type="entry name" value="ACTININ_2"/>
    <property type="match status" value="1"/>
</dbReference>
<dbReference type="EMBL" id="CAJNOQ010000139">
    <property type="protein sequence ID" value="CAF0762989.1"/>
    <property type="molecule type" value="Genomic_DNA"/>
</dbReference>
<feature type="compositionally biased region" description="Polar residues" evidence="4">
    <location>
        <begin position="1951"/>
        <end position="1963"/>
    </location>
</feature>
<dbReference type="Gene3D" id="1.20.58.60">
    <property type="match status" value="6"/>
</dbReference>
<dbReference type="CDD" id="cd00176">
    <property type="entry name" value="SPEC"/>
    <property type="match status" value="2"/>
</dbReference>
<feature type="region of interest" description="Disordered" evidence="4">
    <location>
        <begin position="2033"/>
        <end position="2055"/>
    </location>
</feature>
<name>A0A813Q6Q3_9BILA</name>
<dbReference type="PROSITE" id="PS50021">
    <property type="entry name" value="CH"/>
    <property type="match status" value="1"/>
</dbReference>
<evidence type="ECO:0000256" key="4">
    <source>
        <dbReference type="SAM" id="MobiDB-lite"/>
    </source>
</evidence>
<accession>A0A813Q6Q3</accession>
<dbReference type="SUPFAM" id="SSF46966">
    <property type="entry name" value="Spectrin repeat"/>
    <property type="match status" value="10"/>
</dbReference>
<dbReference type="EMBL" id="CAJOBC010000139">
    <property type="protein sequence ID" value="CAF3544087.1"/>
    <property type="molecule type" value="Genomic_DNA"/>
</dbReference>
<dbReference type="Proteomes" id="UP000681722">
    <property type="component" value="Unassembled WGS sequence"/>
</dbReference>
<feature type="compositionally biased region" description="Polar residues" evidence="4">
    <location>
        <begin position="2308"/>
        <end position="2328"/>
    </location>
</feature>
<dbReference type="Pfam" id="PF00307">
    <property type="entry name" value="CH"/>
    <property type="match status" value="2"/>
</dbReference>
<dbReference type="Gene3D" id="1.10.418.10">
    <property type="entry name" value="Calponin-like domain"/>
    <property type="match status" value="2"/>
</dbReference>
<dbReference type="SUPFAM" id="SSF47576">
    <property type="entry name" value="Calponin-homology domain, CH-domain"/>
    <property type="match status" value="1"/>
</dbReference>
<feature type="region of interest" description="Disordered" evidence="4">
    <location>
        <begin position="2401"/>
        <end position="2475"/>
    </location>
</feature>
<feature type="compositionally biased region" description="Low complexity" evidence="4">
    <location>
        <begin position="2401"/>
        <end position="2434"/>
    </location>
</feature>
<dbReference type="GO" id="GO:0003779">
    <property type="term" value="F:actin binding"/>
    <property type="evidence" value="ECO:0007669"/>
    <property type="project" value="UniProtKB-KW"/>
</dbReference>
<feature type="compositionally biased region" description="Low complexity" evidence="4">
    <location>
        <begin position="810"/>
        <end position="820"/>
    </location>
</feature>
<feature type="region of interest" description="Disordered" evidence="4">
    <location>
        <begin position="2277"/>
        <end position="2345"/>
    </location>
</feature>
<feature type="compositionally biased region" description="Polar residues" evidence="4">
    <location>
        <begin position="2283"/>
        <end position="2297"/>
    </location>
</feature>
<feature type="region of interest" description="Disordered" evidence="4">
    <location>
        <begin position="955"/>
        <end position="995"/>
    </location>
</feature>
<sequence length="2475" mass="290658">VNHPSVNDLYQDLRDGVVLLKLLECLTGNEYKRENGRMRVHHIGNVNKVIAVLNEHGIKVLSISSNDIVDGNPKLTLALIWSIIQYWQVKDVYKGVEIKDFTRSWQDGLGFNALIHHFRPDLFDYDEILQNASARNLEHAFSVAKNVFKIEQYLDVEGTYTLKVDMLDAINMKLLSWILQLEDKLDSKEKVTWNDLKLVKEQFQSHEDFMIGLTREQNQIGEVLQEGNYLLNNGQLQAPEENEIKEQMKILNKRWEVLRQKALDRQSTLHKTLMKLQMDQIESFDRWLTTSEQHIKNDLNMMEDNLPGIERQYKQLASLQDDLVHQQQITESLQNMVIVVDDTTSSSANGTDDQLKPNSSDIERKLLSLSERWASICNFVQSRWITLQEVKIELEQIDINQNKLDKWLTKKEFELKQMKLETNVSDTEVLMKQVNTIQKTELEMEDMKQSILLLDNSIRILTSHYDSTLPLIKELNDTLNNYENRWRILIDDLDHVTKRLKSSNISYETSTSTSVIPSSEGESKSPVAGDILTKTITTTIEETTTTYSSGVNDGDSTKKRKIDATLKKDDYELSKKKYNDWIDNIENIISINHLENLKQEERKEIIEEVKTKFESYNEQFTQLLHNGREITHQLKEANEDTREHEKSLHDLEQRWHNLHALILSNEKNIEITAYTKKFNDELNTLEKIRQEYEHWLDSTNENDITQTTNAQNEIIKVKLKGIQSHAESLNNLRYMAEHLQQLNGGNTTSIRQANDLTKAWDTTHSNLRERNIRIERTYGQQDIDRQRPRDDKGQCINMSVNLTMININTQTQPTTTTQSTKLSPSGFTGTGVNTSYSSTSSSTANQLHYPSTYHHRREVGDSLTTSPNQVDNQTQQSALGQSIGENGSVFTLTNIYTFADNSNNSSSLNDNNRFYTGSNDGFYSRRFEEGSTDRNTVPNSDKYTIKSFVEVFDNPQQETETERHIRKTHTSEHRLTRKTHTSASETTDFGGPSRYYHGHSTSTTPTVPPIYSGSRVIDLSATQLPQLFIEQQKKIREWLQHVEQLLLTDKIQKCDNQAIEQKKIFYKDLLDQTFEQERTMEYLNTTANEYYEKLPYDIRRELQVELQNFQYRLYDIKTFLSERLTKYNKLHKMLSDFERGVEDVRHWMRTAQSRLEEATTSDSRILENQLSRNQTLQHEIRDMQTTMNRLNRDIIELTHDADEIFARRLRDEMKDLNTNWSRIISSSKTHSQYIHDALKRNKEIYESIQEMEDWINDKDRESPADDGPIFYPDQIRERVEQYQRIQTELSFREHDVRRLIEQGRTLSHTMTSGISDLSQSLENLETNWINLQRKVDSKVQYYSGIYTLHDELRSLLSHETAWLDTLQDKILTSVNGGADAEEISEELDTLEHFVKNHTRVNYEKIIEIFERLQATKVSIPAMGSQINQFKIRWVQLHEDANKKLYSLNQAITDYQYMGHQITEMREWLRHTDATINSRLDDNVFADDVPREAEKLIQEFNQHEVILRSIEDKAHTLRSTGKSEAAKRLEQQLEFLKSQFLNLQTKFRHFQKPSDFEPKYARMRQILQDVEQNMHILDVRTDDPDVIHNQLDQCVKLYKTLADIKSEVEYVIRIGRGIVEKRQIDETHELTRQIDRLKQTYNELASKISTSKTQLDNVERHIRKFRKEYSQINDWLIKADTELRKIENKQVSKNTKEEIDWIRTTRNDLKKLEVNFETLKSLERSTVKEAGCQLPSLNEKVIDLKRQIDLLERRLKDRYDIVEKTLCNEPLIIIIICLIMIINKYSSNRYDDPRRYHNLLYIPFESGYESSGSSSTLYPVEYIIYPIGLKKGQVRKLEDDHQKFVQIFQEVIIRLEKLDSLLSDAERVFDLNKISQIQSELLNVRPQLDELLSLGQELSSRSEKYSRLVGPDTDSITRKFEDLLRRIKQIQDQQEKLSKERKDYIEKEEYGNRQQENNTTSSSWERQEKDSTTRREYYREKIHNRHERESRHRSPSESSDISAGVGIIDEEFKKKYLRCLAYMKLIERLYDAGEDSDDSDLHTTKTTRRERTTHDRSEYEEIEKFIRETEERAYVLEKTDVDQARRIREKIRLLREYLDSLKQRQYQSQTNEEIVQYNTRGELDSDFIYDVDDTRSVISEPAPHYNRYRKTVHSLERHRLDQQQRHQQHYYPQESEYYLQPLLRVRSLKAIDRALSAPSSPILQPRYRSYERSNVKYTKDINTKRSGNVDNYQSNISKSQSLPSSPYGFPLQPYSPPFIQVRQQPLMYRERVIDREIAERSHSQGESSRQAHEATSTRQAQQQQQQQAGATSYNTVRSSNADENFSSRSIPVKRETATNGGDFGVGRESYNIYQNQRYSGQGGATTNGHDVYSYRDYHNGQQIPINTYYNDRTIDQRGYPDQYSQQQYQGGEGSSGSYRQHYSSGGAQQQYYPQQHHQDYPSANYRPTNDSYYDQQAPHHRSNHPSHHHYSSKIVN</sequence>
<feature type="non-terminal residue" evidence="6">
    <location>
        <position position="1"/>
    </location>
</feature>
<keyword evidence="2" id="KW-0009">Actin-binding</keyword>
<feature type="coiled-coil region" evidence="3">
    <location>
        <begin position="1626"/>
        <end position="1667"/>
    </location>
</feature>
<evidence type="ECO:0000256" key="1">
    <source>
        <dbReference type="ARBA" id="ARBA00022737"/>
    </source>
</evidence>
<dbReference type="InterPro" id="IPR002017">
    <property type="entry name" value="Spectrin_repeat"/>
</dbReference>
<dbReference type="Pfam" id="PF00435">
    <property type="entry name" value="Spectrin"/>
    <property type="match status" value="3"/>
</dbReference>
<keyword evidence="1" id="KW-0677">Repeat</keyword>
<organism evidence="6 8">
    <name type="scientific">Didymodactylos carnosus</name>
    <dbReference type="NCBI Taxonomy" id="1234261"/>
    <lineage>
        <taxon>Eukaryota</taxon>
        <taxon>Metazoa</taxon>
        <taxon>Spiralia</taxon>
        <taxon>Gnathifera</taxon>
        <taxon>Rotifera</taxon>
        <taxon>Eurotatoria</taxon>
        <taxon>Bdelloidea</taxon>
        <taxon>Philodinida</taxon>
        <taxon>Philodinidae</taxon>
        <taxon>Didymodactylos</taxon>
    </lineage>
</organism>
<keyword evidence="8" id="KW-1185">Reference proteome</keyword>
<feature type="compositionally biased region" description="Polar residues" evidence="4">
    <location>
        <begin position="862"/>
        <end position="882"/>
    </location>
</feature>
<feature type="compositionally biased region" description="Basic and acidic residues" evidence="4">
    <location>
        <begin position="2038"/>
        <end position="2055"/>
    </location>
</feature>
<evidence type="ECO:0000256" key="2">
    <source>
        <dbReference type="ARBA" id="ARBA00023203"/>
    </source>
</evidence>
<evidence type="ECO:0000313" key="7">
    <source>
        <dbReference type="EMBL" id="CAF3544087.1"/>
    </source>
</evidence>
<dbReference type="InterPro" id="IPR001715">
    <property type="entry name" value="CH_dom"/>
</dbReference>
<feature type="region of interest" description="Disordered" evidence="4">
    <location>
        <begin position="1937"/>
        <end position="2000"/>
    </location>
</feature>
<feature type="compositionally biased region" description="Polar residues" evidence="4">
    <location>
        <begin position="2223"/>
        <end position="2243"/>
    </location>
</feature>
<dbReference type="SMART" id="SM00150">
    <property type="entry name" value="SPEC"/>
    <property type="match status" value="9"/>
</dbReference>
<dbReference type="OrthoDB" id="18853at2759"/>
<gene>
    <name evidence="6" type="ORF">GPM918_LOCUS1495</name>
    <name evidence="7" type="ORF">SRO942_LOCUS1495</name>
</gene>
<feature type="compositionally biased region" description="Low complexity" evidence="4">
    <location>
        <begin position="2298"/>
        <end position="2307"/>
    </location>
</feature>
<feature type="coiled-coil region" evidence="3">
    <location>
        <begin position="430"/>
        <end position="492"/>
    </location>
</feature>
<feature type="coiled-coil region" evidence="3">
    <location>
        <begin position="1492"/>
        <end position="1545"/>
    </location>
</feature>
<feature type="coiled-coil region" evidence="3">
    <location>
        <begin position="1701"/>
        <end position="1753"/>
    </location>
</feature>
<feature type="compositionally biased region" description="Basic and acidic residues" evidence="4">
    <location>
        <begin position="1937"/>
        <end position="1950"/>
    </location>
</feature>
<feature type="compositionally biased region" description="Basic residues" evidence="4">
    <location>
        <begin position="2457"/>
        <end position="2475"/>
    </location>
</feature>
<comment type="caution">
    <text evidence="6">The sequence shown here is derived from an EMBL/GenBank/DDBJ whole genome shotgun (WGS) entry which is preliminary data.</text>
</comment>
<dbReference type="InterPro" id="IPR036872">
    <property type="entry name" value="CH_dom_sf"/>
</dbReference>
<evidence type="ECO:0000256" key="3">
    <source>
        <dbReference type="SAM" id="Coils"/>
    </source>
</evidence>
<feature type="compositionally biased region" description="Polar residues" evidence="4">
    <location>
        <begin position="821"/>
        <end position="833"/>
    </location>
</feature>
<dbReference type="PANTHER" id="PTHR11915">
    <property type="entry name" value="SPECTRIN/FILAMIN RELATED CYTOSKELETAL PROTEIN"/>
    <property type="match status" value="1"/>
</dbReference>
<dbReference type="InterPro" id="IPR001589">
    <property type="entry name" value="Actinin_actin-bd_CS"/>
</dbReference>
<feature type="region of interest" description="Disordered" evidence="4">
    <location>
        <begin position="2218"/>
        <end position="2248"/>
    </location>
</feature>
<dbReference type="Proteomes" id="UP000663829">
    <property type="component" value="Unassembled WGS sequence"/>
</dbReference>
<proteinExistence type="predicted"/>
<feature type="compositionally biased region" description="Low complexity" evidence="4">
    <location>
        <begin position="834"/>
        <end position="843"/>
    </location>
</feature>
<evidence type="ECO:0000313" key="6">
    <source>
        <dbReference type="EMBL" id="CAF0762989.1"/>
    </source>
</evidence>
<feature type="coiled-coil region" evidence="3">
    <location>
        <begin position="1166"/>
        <end position="1200"/>
    </location>
</feature>
<dbReference type="SMART" id="SM00033">
    <property type="entry name" value="CH"/>
    <property type="match status" value="2"/>
</dbReference>
<feature type="region of interest" description="Disordered" evidence="4">
    <location>
        <begin position="810"/>
        <end position="846"/>
    </location>
</feature>
<feature type="region of interest" description="Disordered" evidence="4">
    <location>
        <begin position="859"/>
        <end position="882"/>
    </location>
</feature>
<keyword evidence="3" id="KW-0175">Coiled coil</keyword>
<feature type="compositionally biased region" description="Basic and acidic residues" evidence="4">
    <location>
        <begin position="1964"/>
        <end position="1994"/>
    </location>
</feature>
<reference evidence="6" key="1">
    <citation type="submission" date="2021-02" db="EMBL/GenBank/DDBJ databases">
        <authorList>
            <person name="Nowell W R."/>
        </authorList>
    </citation>
    <scope>NUCLEOTIDE SEQUENCE</scope>
</reference>
<feature type="compositionally biased region" description="Polar residues" evidence="4">
    <location>
        <begin position="2444"/>
        <end position="2453"/>
    </location>
</feature>
<dbReference type="InterPro" id="IPR018159">
    <property type="entry name" value="Spectrin/alpha-actinin"/>
</dbReference>
<evidence type="ECO:0000259" key="5">
    <source>
        <dbReference type="PROSITE" id="PS50021"/>
    </source>
</evidence>